<dbReference type="Gene3D" id="3.40.50.1360">
    <property type="match status" value="1"/>
</dbReference>
<sequence>MSQQRREAILLFLKNHNVATVEQLVRVTAASPATIRRDLIKLDKDGVIIRTHGGVGLKDFIPFQPSTNEKMLKHIIEKERIAEYVSHLIVPGSSIVLDAGTTTLCLAKKLAHMPLRVITTDLHVALLLSEYKQIEVIITGGRVDNSSQSCIGSYGVNLLSNIYPDFAFVSCNSWSMEKGITAPTEEKAYLKRALLKNAKRKIMVADSSKYGQCSLFCVVPLNELTDIITDNHLSSVAQNEMSGNNFILHLV</sequence>
<evidence type="ECO:0000256" key="3">
    <source>
        <dbReference type="ARBA" id="ARBA00023163"/>
    </source>
</evidence>
<dbReference type="Pfam" id="PF08220">
    <property type="entry name" value="HTH_DeoR"/>
    <property type="match status" value="1"/>
</dbReference>
<dbReference type="SUPFAM" id="SSF100950">
    <property type="entry name" value="NagB/RpiA/CoA transferase-like"/>
    <property type="match status" value="1"/>
</dbReference>
<feature type="domain" description="HTH deoR-type" evidence="4">
    <location>
        <begin position="2"/>
        <end position="57"/>
    </location>
</feature>
<proteinExistence type="predicted"/>
<dbReference type="Pfam" id="PF00455">
    <property type="entry name" value="DeoRC"/>
    <property type="match status" value="1"/>
</dbReference>
<dbReference type="SMART" id="SM00420">
    <property type="entry name" value="HTH_DEOR"/>
    <property type="match status" value="1"/>
</dbReference>
<keyword evidence="3" id="KW-0804">Transcription</keyword>
<gene>
    <name evidence="5" type="primary">glcR</name>
    <name evidence="5" type="ORF">NCTC10699_01510</name>
</gene>
<evidence type="ECO:0000313" key="6">
    <source>
        <dbReference type="Proteomes" id="UP000254280"/>
    </source>
</evidence>
<dbReference type="GO" id="GO:0003700">
    <property type="term" value="F:DNA-binding transcription factor activity"/>
    <property type="evidence" value="ECO:0007669"/>
    <property type="project" value="InterPro"/>
</dbReference>
<dbReference type="AlphaFoldDB" id="A0A379B6I8"/>
<accession>A0A379B6I8</accession>
<dbReference type="PANTHER" id="PTHR30363:SF46">
    <property type="entry name" value="LYSR FAMILY TRANSCRIPTIONAL REGULATOR"/>
    <property type="match status" value="1"/>
</dbReference>
<dbReference type="SUPFAM" id="SSF46785">
    <property type="entry name" value="Winged helix' DNA-binding domain"/>
    <property type="match status" value="1"/>
</dbReference>
<dbReference type="PROSITE" id="PS51000">
    <property type="entry name" value="HTH_DEOR_2"/>
    <property type="match status" value="1"/>
</dbReference>
<dbReference type="InterPro" id="IPR001034">
    <property type="entry name" value="DeoR_HTH"/>
</dbReference>
<evidence type="ECO:0000259" key="4">
    <source>
        <dbReference type="PROSITE" id="PS51000"/>
    </source>
</evidence>
<dbReference type="PROSITE" id="PS00894">
    <property type="entry name" value="HTH_DEOR_1"/>
    <property type="match status" value="1"/>
</dbReference>
<reference evidence="5 6" key="1">
    <citation type="submission" date="2018-06" db="EMBL/GenBank/DDBJ databases">
        <authorList>
            <consortium name="Pathogen Informatics"/>
            <person name="Doyle S."/>
        </authorList>
    </citation>
    <scope>NUCLEOTIDE SEQUENCE [LARGE SCALE GENOMIC DNA]</scope>
    <source>
        <strain evidence="5 6">NCTC10699</strain>
    </source>
</reference>
<keyword evidence="2" id="KW-0238">DNA-binding</keyword>
<dbReference type="PANTHER" id="PTHR30363">
    <property type="entry name" value="HTH-TYPE TRANSCRIPTIONAL REGULATOR SRLR-RELATED"/>
    <property type="match status" value="1"/>
</dbReference>
<evidence type="ECO:0000313" key="5">
    <source>
        <dbReference type="EMBL" id="SUB33879.1"/>
    </source>
</evidence>
<evidence type="ECO:0000256" key="1">
    <source>
        <dbReference type="ARBA" id="ARBA00023015"/>
    </source>
</evidence>
<protein>
    <submittedName>
        <fullName evidence="5">HTH-type transcriptional regulator</fullName>
    </submittedName>
</protein>
<dbReference type="OrthoDB" id="9816363at2"/>
<organism evidence="5 6">
    <name type="scientific">[Pasteurella] mairii</name>
    <dbReference type="NCBI Taxonomy" id="757"/>
    <lineage>
        <taxon>Bacteria</taxon>
        <taxon>Pseudomonadati</taxon>
        <taxon>Pseudomonadota</taxon>
        <taxon>Gammaproteobacteria</taxon>
        <taxon>Pasteurellales</taxon>
        <taxon>Pasteurellaceae</taxon>
    </lineage>
</organism>
<dbReference type="EMBL" id="UGSS01000002">
    <property type="protein sequence ID" value="SUB33879.1"/>
    <property type="molecule type" value="Genomic_DNA"/>
</dbReference>
<dbReference type="Proteomes" id="UP000254280">
    <property type="component" value="Unassembled WGS sequence"/>
</dbReference>
<dbReference type="InterPro" id="IPR037171">
    <property type="entry name" value="NagB/RpiA_transferase-like"/>
</dbReference>
<dbReference type="SMART" id="SM01134">
    <property type="entry name" value="DeoRC"/>
    <property type="match status" value="1"/>
</dbReference>
<dbReference type="InterPro" id="IPR050313">
    <property type="entry name" value="Carb_Metab_HTH_regulators"/>
</dbReference>
<name>A0A379B6I8_9PAST</name>
<dbReference type="InterPro" id="IPR018356">
    <property type="entry name" value="Tscrpt_reg_HTH_DeoR_CS"/>
</dbReference>
<evidence type="ECO:0000256" key="2">
    <source>
        <dbReference type="ARBA" id="ARBA00023125"/>
    </source>
</evidence>
<keyword evidence="1" id="KW-0805">Transcription regulation</keyword>
<dbReference type="PRINTS" id="PR00037">
    <property type="entry name" value="HTHLACR"/>
</dbReference>
<dbReference type="GO" id="GO:0003677">
    <property type="term" value="F:DNA binding"/>
    <property type="evidence" value="ECO:0007669"/>
    <property type="project" value="UniProtKB-KW"/>
</dbReference>
<dbReference type="InterPro" id="IPR036390">
    <property type="entry name" value="WH_DNA-bd_sf"/>
</dbReference>
<dbReference type="InterPro" id="IPR014036">
    <property type="entry name" value="DeoR-like_C"/>
</dbReference>
<keyword evidence="6" id="KW-1185">Reference proteome</keyword>